<dbReference type="NCBIfam" id="TIGR04183">
    <property type="entry name" value="Por_Secre_tail"/>
    <property type="match status" value="1"/>
</dbReference>
<dbReference type="InterPro" id="IPR026444">
    <property type="entry name" value="Secre_tail"/>
</dbReference>
<feature type="domain" description="Secretion system C-terminal sorting" evidence="1">
    <location>
        <begin position="147"/>
        <end position="222"/>
    </location>
</feature>
<dbReference type="EMBL" id="UINC01118811">
    <property type="protein sequence ID" value="SVC92193.1"/>
    <property type="molecule type" value="Genomic_DNA"/>
</dbReference>
<organism evidence="2">
    <name type="scientific">marine metagenome</name>
    <dbReference type="NCBI Taxonomy" id="408172"/>
    <lineage>
        <taxon>unclassified sequences</taxon>
        <taxon>metagenomes</taxon>
        <taxon>ecological metagenomes</taxon>
    </lineage>
</organism>
<sequence length="225" mass="24848">EDDTGDLARTNEKNHISLSGNLTFVNTTNQAFYFINEMTLDGVSLSEDKDWYILAYNNEIIVGARKWSGFGTDLPVMGYDKLIESSANYPKTGDIISIKLYNNKTGEIINMAFNGNSYPYASNQVYVINSVSSAIISPDNFALGSSYPNPFNPVTTINFALPIAADITLDIYNIQGRIVESLISGTMDAGYHSVVWNADNHSSGVYFVKMIAGEYVDTQKLMLLK</sequence>
<protein>
    <recommendedName>
        <fullName evidence="1">Secretion system C-terminal sorting domain-containing protein</fullName>
    </recommendedName>
</protein>
<dbReference type="Pfam" id="PF18962">
    <property type="entry name" value="Por_Secre_tail"/>
    <property type="match status" value="1"/>
</dbReference>
<proteinExistence type="predicted"/>
<feature type="non-terminal residue" evidence="2">
    <location>
        <position position="1"/>
    </location>
</feature>
<evidence type="ECO:0000313" key="2">
    <source>
        <dbReference type="EMBL" id="SVC92193.1"/>
    </source>
</evidence>
<name>A0A382R388_9ZZZZ</name>
<dbReference type="AlphaFoldDB" id="A0A382R388"/>
<gene>
    <name evidence="2" type="ORF">METZ01_LOCUS345047</name>
</gene>
<evidence type="ECO:0000259" key="1">
    <source>
        <dbReference type="Pfam" id="PF18962"/>
    </source>
</evidence>
<dbReference type="Gene3D" id="2.60.40.4070">
    <property type="match status" value="1"/>
</dbReference>
<accession>A0A382R388</accession>
<reference evidence="2" key="1">
    <citation type="submission" date="2018-05" db="EMBL/GenBank/DDBJ databases">
        <authorList>
            <person name="Lanie J.A."/>
            <person name="Ng W.-L."/>
            <person name="Kazmierczak K.M."/>
            <person name="Andrzejewski T.M."/>
            <person name="Davidsen T.M."/>
            <person name="Wayne K.J."/>
            <person name="Tettelin H."/>
            <person name="Glass J.I."/>
            <person name="Rusch D."/>
            <person name="Podicherti R."/>
            <person name="Tsui H.-C.T."/>
            <person name="Winkler M.E."/>
        </authorList>
    </citation>
    <scope>NUCLEOTIDE SEQUENCE</scope>
</reference>